<comment type="caution">
    <text evidence="8">The sequence shown here is derived from an EMBL/GenBank/DDBJ whole genome shotgun (WGS) entry which is preliminary data.</text>
</comment>
<dbReference type="GO" id="GO:0000175">
    <property type="term" value="F:3'-5'-RNA exonuclease activity"/>
    <property type="evidence" value="ECO:0007669"/>
    <property type="project" value="InterPro"/>
</dbReference>
<name>F3QMB8_9BURK</name>
<comment type="subcellular location">
    <subcellularLocation>
        <location evidence="6">Cytoplasm</location>
    </subcellularLocation>
</comment>
<gene>
    <name evidence="6" type="primary">orn</name>
    <name evidence="8" type="ORF">HMPREF9439_02093</name>
</gene>
<sequence length="204" mass="23582">MPRKIQNGVESNMSNNGFAVDRDPLFNENNLIWMDLEMTGLEPQINRILEMAAVITDPQLNVIAEGPVVAIHQDASILSNMDSWNTATHTRSGLVNRCLESKVTEDEAAQIFIDFFSKYVPAGKSPLCGNSIGQDRRFMARWTPRLEQFFHYRNLDVSSFKECVKRWAPEVMKKYQKTSRHEALSDIYDSVEELRFYRQEIMKI</sequence>
<comment type="function">
    <text evidence="6">3'-to-5' exoribonuclease specific for small oligoribonucleotides.</text>
</comment>
<dbReference type="GO" id="GO:0005737">
    <property type="term" value="C:cytoplasm"/>
    <property type="evidence" value="ECO:0007669"/>
    <property type="project" value="UniProtKB-SubCell"/>
</dbReference>
<dbReference type="SUPFAM" id="SSF53098">
    <property type="entry name" value="Ribonuclease H-like"/>
    <property type="match status" value="1"/>
</dbReference>
<evidence type="ECO:0000256" key="4">
    <source>
        <dbReference type="ARBA" id="ARBA00022839"/>
    </source>
</evidence>
<protein>
    <recommendedName>
        <fullName evidence="5 6">Oligoribonuclease</fullName>
        <ecNumber evidence="6">3.1.-.-</ecNumber>
    </recommendedName>
</protein>
<evidence type="ECO:0000256" key="6">
    <source>
        <dbReference type="HAMAP-Rule" id="MF_00045"/>
    </source>
</evidence>
<accession>F3QMB8</accession>
<dbReference type="SMART" id="SM00479">
    <property type="entry name" value="EXOIII"/>
    <property type="match status" value="1"/>
</dbReference>
<dbReference type="GO" id="GO:0006259">
    <property type="term" value="P:DNA metabolic process"/>
    <property type="evidence" value="ECO:0007669"/>
    <property type="project" value="UniProtKB-ARBA"/>
</dbReference>
<comment type="similarity">
    <text evidence="1 6">Belongs to the oligoribonuclease family.</text>
</comment>
<keyword evidence="2 6" id="KW-0540">Nuclease</keyword>
<reference evidence="8 9" key="1">
    <citation type="submission" date="2011-02" db="EMBL/GenBank/DDBJ databases">
        <authorList>
            <person name="Weinstock G."/>
            <person name="Sodergren E."/>
            <person name="Clifton S."/>
            <person name="Fulton L."/>
            <person name="Fulton B."/>
            <person name="Courtney L."/>
            <person name="Fronick C."/>
            <person name="Harrison M."/>
            <person name="Strong C."/>
            <person name="Farmer C."/>
            <person name="Delahaunty K."/>
            <person name="Markovic C."/>
            <person name="Hall O."/>
            <person name="Minx P."/>
            <person name="Tomlinson C."/>
            <person name="Mitreva M."/>
            <person name="Hou S."/>
            <person name="Chen J."/>
            <person name="Wollam A."/>
            <person name="Pepin K.H."/>
            <person name="Johnson M."/>
            <person name="Bhonagiri V."/>
            <person name="Zhang X."/>
            <person name="Suruliraj S."/>
            <person name="Warren W."/>
            <person name="Chinwalla A."/>
            <person name="Mardis E.R."/>
            <person name="Wilson R.K."/>
        </authorList>
    </citation>
    <scope>NUCLEOTIDE SEQUENCE [LARGE SCALE GENOMIC DNA]</scope>
    <source>
        <strain evidence="8 9">YIT 11859</strain>
    </source>
</reference>
<evidence type="ECO:0000313" key="9">
    <source>
        <dbReference type="Proteomes" id="UP000005156"/>
    </source>
</evidence>
<dbReference type="EMBL" id="AFBP01000075">
    <property type="protein sequence ID" value="EGG52056.1"/>
    <property type="molecule type" value="Genomic_DNA"/>
</dbReference>
<dbReference type="InterPro" id="IPR036397">
    <property type="entry name" value="RNaseH_sf"/>
</dbReference>
<proteinExistence type="inferred from homology"/>
<feature type="active site" evidence="6">
    <location>
        <position position="152"/>
    </location>
</feature>
<dbReference type="CDD" id="cd06135">
    <property type="entry name" value="Orn"/>
    <property type="match status" value="1"/>
</dbReference>
<dbReference type="NCBIfam" id="NF003765">
    <property type="entry name" value="PRK05359.1"/>
    <property type="match status" value="1"/>
</dbReference>
<dbReference type="PANTHER" id="PTHR11046:SF0">
    <property type="entry name" value="OLIGORIBONUCLEASE, MITOCHONDRIAL"/>
    <property type="match status" value="1"/>
</dbReference>
<dbReference type="Pfam" id="PF00929">
    <property type="entry name" value="RNase_T"/>
    <property type="match status" value="1"/>
</dbReference>
<evidence type="ECO:0000256" key="2">
    <source>
        <dbReference type="ARBA" id="ARBA00022722"/>
    </source>
</evidence>
<dbReference type="HAMAP" id="MF_00045">
    <property type="entry name" value="Oligoribonuclease"/>
    <property type="match status" value="1"/>
</dbReference>
<dbReference type="eggNOG" id="COG1949">
    <property type="taxonomic scope" value="Bacteria"/>
</dbReference>
<organism evidence="8 9">
    <name type="scientific">Parasutterella excrementihominis YIT 11859</name>
    <dbReference type="NCBI Taxonomy" id="762966"/>
    <lineage>
        <taxon>Bacteria</taxon>
        <taxon>Pseudomonadati</taxon>
        <taxon>Pseudomonadota</taxon>
        <taxon>Betaproteobacteria</taxon>
        <taxon>Burkholderiales</taxon>
        <taxon>Sutterellaceae</taxon>
        <taxon>Parasutterella</taxon>
    </lineage>
</organism>
<dbReference type="InterPro" id="IPR022894">
    <property type="entry name" value="Oligoribonuclease"/>
</dbReference>
<dbReference type="PANTHER" id="PTHR11046">
    <property type="entry name" value="OLIGORIBONUCLEASE, MITOCHONDRIAL"/>
    <property type="match status" value="1"/>
</dbReference>
<evidence type="ECO:0000256" key="5">
    <source>
        <dbReference type="ARBA" id="ARBA00070964"/>
    </source>
</evidence>
<evidence type="ECO:0000313" key="8">
    <source>
        <dbReference type="EMBL" id="EGG52056.1"/>
    </source>
</evidence>
<dbReference type="InterPro" id="IPR012337">
    <property type="entry name" value="RNaseH-like_sf"/>
</dbReference>
<feature type="domain" description="Exonuclease" evidence="7">
    <location>
        <begin position="30"/>
        <end position="203"/>
    </location>
</feature>
<evidence type="ECO:0000259" key="7">
    <source>
        <dbReference type="SMART" id="SM00479"/>
    </source>
</evidence>
<keyword evidence="3 6" id="KW-0378">Hydrolase</keyword>
<evidence type="ECO:0000256" key="3">
    <source>
        <dbReference type="ARBA" id="ARBA00022801"/>
    </source>
</evidence>
<dbReference type="EC" id="3.1.-.-" evidence="6"/>
<keyword evidence="4 6" id="KW-0269">Exonuclease</keyword>
<keyword evidence="6" id="KW-0963">Cytoplasm</keyword>
<dbReference type="InterPro" id="IPR013520">
    <property type="entry name" value="Ribonucl_H"/>
</dbReference>
<keyword evidence="9" id="KW-1185">Reference proteome</keyword>
<dbReference type="Gene3D" id="3.30.420.10">
    <property type="entry name" value="Ribonuclease H-like superfamily/Ribonuclease H"/>
    <property type="match status" value="1"/>
</dbReference>
<dbReference type="AlphaFoldDB" id="F3QMB8"/>
<dbReference type="GO" id="GO:0003676">
    <property type="term" value="F:nucleic acid binding"/>
    <property type="evidence" value="ECO:0007669"/>
    <property type="project" value="InterPro"/>
</dbReference>
<evidence type="ECO:0000256" key="1">
    <source>
        <dbReference type="ARBA" id="ARBA00009921"/>
    </source>
</evidence>
<dbReference type="Proteomes" id="UP000005156">
    <property type="component" value="Unassembled WGS sequence"/>
</dbReference>
<dbReference type="HOGENOM" id="CLU_064761_2_0_4"/>
<dbReference type="FunFam" id="3.30.420.10:FF:000003">
    <property type="entry name" value="Oligoribonuclease"/>
    <property type="match status" value="1"/>
</dbReference>